<dbReference type="GO" id="GO:0005732">
    <property type="term" value="C:sno(s)RNA-containing ribonucleoprotein complex"/>
    <property type="evidence" value="ECO:0007669"/>
    <property type="project" value="InterPro"/>
</dbReference>
<keyword evidence="5" id="KW-0687">Ribonucleoprotein</keyword>
<dbReference type="EMBL" id="JANBQB010001593">
    <property type="protein sequence ID" value="KAJ1970873.1"/>
    <property type="molecule type" value="Genomic_DNA"/>
</dbReference>
<dbReference type="GO" id="GO:0006364">
    <property type="term" value="P:rRNA processing"/>
    <property type="evidence" value="ECO:0007669"/>
    <property type="project" value="UniProtKB-KW"/>
</dbReference>
<dbReference type="Proteomes" id="UP001151582">
    <property type="component" value="Unassembled WGS sequence"/>
</dbReference>
<keyword evidence="4" id="KW-0539">Nucleus</keyword>
<dbReference type="GO" id="GO:0034457">
    <property type="term" value="C:Mpp10 complex"/>
    <property type="evidence" value="ECO:0007669"/>
    <property type="project" value="InterPro"/>
</dbReference>
<dbReference type="Pfam" id="PF04006">
    <property type="entry name" value="Mpp10"/>
    <property type="match status" value="1"/>
</dbReference>
<keyword evidence="3" id="KW-0698">rRNA processing</keyword>
<name>A0A9W8AY34_9FUNG</name>
<accession>A0A9W8AY34</accession>
<evidence type="ECO:0000256" key="7">
    <source>
        <dbReference type="SAM" id="MobiDB-lite"/>
    </source>
</evidence>
<feature type="region of interest" description="Disordered" evidence="7">
    <location>
        <begin position="33"/>
        <end position="66"/>
    </location>
</feature>
<dbReference type="PANTHER" id="PTHR17039:SF0">
    <property type="entry name" value="U3 SMALL NUCLEOLAR RIBONUCLEOPROTEIN PROTEIN MPP10"/>
    <property type="match status" value="1"/>
</dbReference>
<sequence length="87" mass="9867">HIDAQVKVISNAPAIQVEEILLVHQLEASQLAPKEVHEKNRKELKGESEHTTADKHKSRLEKKTKQQECYAKENVCSEKLLNKVIAS</sequence>
<dbReference type="GO" id="GO:0032040">
    <property type="term" value="C:small-subunit processome"/>
    <property type="evidence" value="ECO:0007669"/>
    <property type="project" value="TreeGrafter"/>
</dbReference>
<evidence type="ECO:0000256" key="1">
    <source>
        <dbReference type="ARBA" id="ARBA00004604"/>
    </source>
</evidence>
<dbReference type="PANTHER" id="PTHR17039">
    <property type="entry name" value="U3 SMALL NUCLEOLAR RIBONUCLEOPROTEIN PROTEIN MPP10"/>
    <property type="match status" value="1"/>
</dbReference>
<organism evidence="8 9">
    <name type="scientific">Dimargaris verticillata</name>
    <dbReference type="NCBI Taxonomy" id="2761393"/>
    <lineage>
        <taxon>Eukaryota</taxon>
        <taxon>Fungi</taxon>
        <taxon>Fungi incertae sedis</taxon>
        <taxon>Zoopagomycota</taxon>
        <taxon>Kickxellomycotina</taxon>
        <taxon>Dimargaritomycetes</taxon>
        <taxon>Dimargaritales</taxon>
        <taxon>Dimargaritaceae</taxon>
        <taxon>Dimargaris</taxon>
    </lineage>
</organism>
<evidence type="ECO:0000256" key="6">
    <source>
        <dbReference type="ARBA" id="ARBA00029455"/>
    </source>
</evidence>
<comment type="caution">
    <text evidence="8">The sequence shown here is derived from an EMBL/GenBank/DDBJ whole genome shotgun (WGS) entry which is preliminary data.</text>
</comment>
<proteinExistence type="inferred from homology"/>
<dbReference type="AlphaFoldDB" id="A0A9W8AY34"/>
<evidence type="ECO:0000256" key="4">
    <source>
        <dbReference type="ARBA" id="ARBA00023242"/>
    </source>
</evidence>
<feature type="compositionally biased region" description="Basic and acidic residues" evidence="7">
    <location>
        <begin position="34"/>
        <end position="66"/>
    </location>
</feature>
<keyword evidence="2" id="KW-0690">Ribosome biogenesis</keyword>
<evidence type="ECO:0000256" key="3">
    <source>
        <dbReference type="ARBA" id="ARBA00022552"/>
    </source>
</evidence>
<keyword evidence="9" id="KW-1185">Reference proteome</keyword>
<comment type="subcellular location">
    <subcellularLocation>
        <location evidence="1">Nucleus</location>
        <location evidence="1">Nucleolus</location>
    </subcellularLocation>
</comment>
<protein>
    <submittedName>
        <fullName evidence="8">Uncharacterized protein</fullName>
    </submittedName>
</protein>
<evidence type="ECO:0000256" key="5">
    <source>
        <dbReference type="ARBA" id="ARBA00023274"/>
    </source>
</evidence>
<feature type="non-terminal residue" evidence="8">
    <location>
        <position position="1"/>
    </location>
</feature>
<reference evidence="8" key="1">
    <citation type="submission" date="2022-07" db="EMBL/GenBank/DDBJ databases">
        <title>Phylogenomic reconstructions and comparative analyses of Kickxellomycotina fungi.</title>
        <authorList>
            <person name="Reynolds N.K."/>
            <person name="Stajich J.E."/>
            <person name="Barry K."/>
            <person name="Grigoriev I.V."/>
            <person name="Crous P."/>
            <person name="Smith M.E."/>
        </authorList>
    </citation>
    <scope>NUCLEOTIDE SEQUENCE</scope>
    <source>
        <strain evidence="8">RSA 567</strain>
    </source>
</reference>
<dbReference type="InterPro" id="IPR012173">
    <property type="entry name" value="Mpp10"/>
</dbReference>
<evidence type="ECO:0000313" key="8">
    <source>
        <dbReference type="EMBL" id="KAJ1970873.1"/>
    </source>
</evidence>
<evidence type="ECO:0000256" key="2">
    <source>
        <dbReference type="ARBA" id="ARBA00022517"/>
    </source>
</evidence>
<evidence type="ECO:0000313" key="9">
    <source>
        <dbReference type="Proteomes" id="UP001151582"/>
    </source>
</evidence>
<gene>
    <name evidence="8" type="ORF">H4R34_005923</name>
</gene>
<comment type="similarity">
    <text evidence="6">Belongs to the MPP10 family.</text>
</comment>
<dbReference type="OrthoDB" id="445326at2759"/>